<dbReference type="AlphaFoldDB" id="A0A383CQW6"/>
<dbReference type="PANTHER" id="PTHR47371">
    <property type="entry name" value="LIPOTEICHOIC ACID SYNTHASE"/>
    <property type="match status" value="1"/>
</dbReference>
<evidence type="ECO:0000256" key="1">
    <source>
        <dbReference type="ARBA" id="ARBA00004651"/>
    </source>
</evidence>
<dbReference type="InterPro" id="IPR050448">
    <property type="entry name" value="OpgB/LTA_synthase_biosynth"/>
</dbReference>
<evidence type="ECO:0000256" key="4">
    <source>
        <dbReference type="ARBA" id="ARBA00022989"/>
    </source>
</evidence>
<dbReference type="PANTHER" id="PTHR47371:SF3">
    <property type="entry name" value="PHOSPHOGLYCEROL TRANSFERASE I"/>
    <property type="match status" value="1"/>
</dbReference>
<accession>A0A383CQW6</accession>
<keyword evidence="2" id="KW-1003">Cell membrane</keyword>
<dbReference type="SUPFAM" id="SSF53649">
    <property type="entry name" value="Alkaline phosphatase-like"/>
    <property type="match status" value="1"/>
</dbReference>
<protein>
    <recommendedName>
        <fullName evidence="6">Sulfatase N-terminal domain-containing protein</fullName>
    </recommendedName>
</protein>
<dbReference type="Gene3D" id="3.40.720.10">
    <property type="entry name" value="Alkaline Phosphatase, subunit A"/>
    <property type="match status" value="1"/>
</dbReference>
<dbReference type="InterPro" id="IPR000917">
    <property type="entry name" value="Sulfatase_N"/>
</dbReference>
<name>A0A383CQW6_9ZZZZ</name>
<evidence type="ECO:0000256" key="5">
    <source>
        <dbReference type="ARBA" id="ARBA00023136"/>
    </source>
</evidence>
<proteinExistence type="predicted"/>
<dbReference type="Pfam" id="PF00884">
    <property type="entry name" value="Sulfatase"/>
    <property type="match status" value="1"/>
</dbReference>
<evidence type="ECO:0000259" key="6">
    <source>
        <dbReference type="Pfam" id="PF00884"/>
    </source>
</evidence>
<evidence type="ECO:0000256" key="2">
    <source>
        <dbReference type="ARBA" id="ARBA00022475"/>
    </source>
</evidence>
<dbReference type="GO" id="GO:0005886">
    <property type="term" value="C:plasma membrane"/>
    <property type="evidence" value="ECO:0007669"/>
    <property type="project" value="UniProtKB-SubCell"/>
</dbReference>
<dbReference type="InterPro" id="IPR017850">
    <property type="entry name" value="Alkaline_phosphatase_core_sf"/>
</dbReference>
<dbReference type="EMBL" id="UINC01211038">
    <property type="protein sequence ID" value="SVE34766.1"/>
    <property type="molecule type" value="Genomic_DNA"/>
</dbReference>
<keyword evidence="3" id="KW-0812">Transmembrane</keyword>
<keyword evidence="4" id="KW-1133">Transmembrane helix</keyword>
<keyword evidence="5" id="KW-0472">Membrane</keyword>
<feature type="non-terminal residue" evidence="7">
    <location>
        <position position="239"/>
    </location>
</feature>
<reference evidence="7" key="1">
    <citation type="submission" date="2018-05" db="EMBL/GenBank/DDBJ databases">
        <authorList>
            <person name="Lanie J.A."/>
            <person name="Ng W.-L."/>
            <person name="Kazmierczak K.M."/>
            <person name="Andrzejewski T.M."/>
            <person name="Davidsen T.M."/>
            <person name="Wayne K.J."/>
            <person name="Tettelin H."/>
            <person name="Glass J.I."/>
            <person name="Rusch D."/>
            <person name="Podicherti R."/>
            <person name="Tsui H.-C.T."/>
            <person name="Winkler M.E."/>
        </authorList>
    </citation>
    <scope>NUCLEOTIDE SEQUENCE</scope>
</reference>
<gene>
    <name evidence="7" type="ORF">METZ01_LOCUS487620</name>
</gene>
<comment type="subcellular location">
    <subcellularLocation>
        <location evidence="1">Cell membrane</location>
        <topology evidence="1">Multi-pass membrane protein</topology>
    </subcellularLocation>
</comment>
<organism evidence="7">
    <name type="scientific">marine metagenome</name>
    <dbReference type="NCBI Taxonomy" id="408172"/>
    <lineage>
        <taxon>unclassified sequences</taxon>
        <taxon>metagenomes</taxon>
        <taxon>ecological metagenomes</taxon>
    </lineage>
</organism>
<feature type="domain" description="Sulfatase N-terminal" evidence="6">
    <location>
        <begin position="20"/>
        <end position="164"/>
    </location>
</feature>
<feature type="non-terminal residue" evidence="7">
    <location>
        <position position="1"/>
    </location>
</feature>
<evidence type="ECO:0000313" key="7">
    <source>
        <dbReference type="EMBL" id="SVE34766.1"/>
    </source>
</evidence>
<evidence type="ECO:0000256" key="3">
    <source>
        <dbReference type="ARBA" id="ARBA00022692"/>
    </source>
</evidence>
<sequence length="239" mass="27774">KDTRNWAQSIGYDYIEGVEHEFYNNWPRFQYNAAPDEALYQRVLGRIRSQNSKPYFLSVFTITSHHPFTNPENGNKSEAEVFKYVDKQIGNFYRQLEKYNFFENGLLLIVGDHRAMIPLKKEEIEIFGYSRAPAMIPLVIASKNLNPKIITKYHQQLDIYNSLSQINLDSTHYSPWVGDIFSDGIIGPDYIVHRRGDNRNIVSIFTPEQDYRVKLDGDNTEIVEGTPSSDEIKSEIINR</sequence>